<dbReference type="RefSeq" id="YP_009667052.1">
    <property type="nucleotide sequence ID" value="NC_043698.1"/>
</dbReference>
<organism evidence="2 3">
    <name type="scientific">Orthobunyavirus shuniense</name>
    <dbReference type="NCBI Taxonomy" id="3052440"/>
    <lineage>
        <taxon>Viruses</taxon>
        <taxon>Riboviria</taxon>
        <taxon>Orthornavirae</taxon>
        <taxon>Negarnaviricota</taxon>
        <taxon>Polyploviricotina</taxon>
        <taxon>Bunyaviricetes</taxon>
        <taxon>Elliovirales</taxon>
        <taxon>Peribunyaviridae</taxon>
        <taxon>Orthobunyavirus</taxon>
    </lineage>
</organism>
<evidence type="ECO:0000256" key="1">
    <source>
        <dbReference type="ARBA" id="ARBA00014100"/>
    </source>
</evidence>
<sequence length="91" mass="10560">MFLNGISLRLTRRSGMWHLLLNMGPNSISIPLESSSSIRRRPRWYSVRRHNRVLILHLVASNLHWLITIFPNTQQILCQTLPSLSTVSQDI</sequence>
<dbReference type="GO" id="GO:0016032">
    <property type="term" value="P:viral process"/>
    <property type="evidence" value="ECO:0007669"/>
    <property type="project" value="InterPro"/>
</dbReference>
<evidence type="ECO:0000313" key="2">
    <source>
        <dbReference type="EMBL" id="AHE76172.1"/>
    </source>
</evidence>
<keyword evidence="3" id="KW-1185">Reference proteome</keyword>
<dbReference type="GeneID" id="41324398"/>
<dbReference type="Proteomes" id="UP000110470">
    <property type="component" value="Genome"/>
</dbReference>
<protein>
    <recommendedName>
        <fullName evidence="1">Non-structural protein NS-S</fullName>
    </recommendedName>
</protein>
<dbReference type="PIRSF" id="PIRSF003954">
    <property type="entry name" value="NS-S_OrthobunV"/>
    <property type="match status" value="1"/>
</dbReference>
<accession>A0A0A0PC32</accession>
<proteinExistence type="predicted"/>
<dbReference type="InterPro" id="IPR000797">
    <property type="entry name" value="Bunya_NSs"/>
</dbReference>
<dbReference type="KEGG" id="vg:41324398"/>
<reference evidence="2 3" key="1">
    <citation type="journal article" date="2014" name="Arch. Virol.">
        <title>Genomic and phylogenetic characterization of Shuni virus.</title>
        <authorList>
            <person name="van Eeden C."/>
            <person name="Harders F."/>
            <person name="Kortekaas J."/>
            <person name="Bossers A."/>
            <person name="Venter M."/>
        </authorList>
    </citation>
    <scope>NUCLEOTIDE SEQUENCE [LARGE SCALE GENOMIC DNA]</scope>
    <source>
        <strain evidence="2">SAE1809</strain>
    </source>
</reference>
<dbReference type="Pfam" id="PF01104">
    <property type="entry name" value="Bunya_NS-S"/>
    <property type="match status" value="1"/>
</dbReference>
<name>A0A0A0PC32_9VIRU</name>
<dbReference type="EMBL" id="KC510272">
    <property type="protein sequence ID" value="AHE76172.1"/>
    <property type="molecule type" value="Viral_cRNA"/>
</dbReference>
<evidence type="ECO:0000313" key="3">
    <source>
        <dbReference type="Proteomes" id="UP000110470"/>
    </source>
</evidence>